<dbReference type="EMBL" id="KF478993">
    <property type="protein sequence ID" value="AHA41498.1"/>
    <property type="molecule type" value="Genomic_DNA"/>
</dbReference>
<accession>V5KV91</accession>
<feature type="compositionally biased region" description="Low complexity" evidence="1">
    <location>
        <begin position="24"/>
        <end position="38"/>
    </location>
</feature>
<protein>
    <submittedName>
        <fullName evidence="2">MurF-like protein</fullName>
    </submittedName>
</protein>
<dbReference type="AlphaFoldDB" id="V5KV91"/>
<evidence type="ECO:0000256" key="1">
    <source>
        <dbReference type="SAM" id="MobiDB-lite"/>
    </source>
</evidence>
<name>V5KV91_RHOHA</name>
<feature type="compositionally biased region" description="Polar residues" evidence="1">
    <location>
        <begin position="1"/>
        <end position="18"/>
    </location>
</feature>
<sequence length="108" mass="11316">LRGSVQRSSTGCATSQVIEDSRSSLRSKSCSSPDSSARCPPVVVEKAVEGSDSVDRLAKVASRFANLRCRSTTDRRGSVGEYAAARADVVLVKASRGARLDEVAAALT</sequence>
<feature type="non-terminal residue" evidence="2">
    <location>
        <position position="1"/>
    </location>
</feature>
<feature type="region of interest" description="Disordered" evidence="1">
    <location>
        <begin position="1"/>
        <end position="38"/>
    </location>
</feature>
<proteinExistence type="predicted"/>
<reference evidence="2" key="1">
    <citation type="journal article" date="2014" name="Antimicrob. Agents Chemother.">
        <title>vanO, a New Glycopeptide Resistance Operon in Environmental Rhodococcus equi Isolates.</title>
        <authorList>
            <person name="Gudeta D.D."/>
            <person name="Moodley A."/>
            <person name="Bortolaia V."/>
            <person name="Guardabassi L."/>
        </authorList>
    </citation>
    <scope>NUCLEOTIDE SEQUENCE</scope>
    <source>
        <strain evidence="2">S7B</strain>
    </source>
</reference>
<organism evidence="2">
    <name type="scientific">Rhodococcus hoagii</name>
    <name type="common">Corynebacterium equii</name>
    <dbReference type="NCBI Taxonomy" id="43767"/>
    <lineage>
        <taxon>Bacteria</taxon>
        <taxon>Bacillati</taxon>
        <taxon>Actinomycetota</taxon>
        <taxon>Actinomycetes</taxon>
        <taxon>Mycobacteriales</taxon>
        <taxon>Nocardiaceae</taxon>
        <taxon>Prescottella</taxon>
    </lineage>
</organism>
<evidence type="ECO:0000313" key="2">
    <source>
        <dbReference type="EMBL" id="AHA41498.1"/>
    </source>
</evidence>